<evidence type="ECO:0000259" key="8">
    <source>
        <dbReference type="Pfam" id="PF00763"/>
    </source>
</evidence>
<dbReference type="SUPFAM" id="SSF53223">
    <property type="entry name" value="Aminoacid dehydrogenase-like, N-terminal domain"/>
    <property type="match status" value="1"/>
</dbReference>
<dbReference type="VEuPathDB" id="CryptoDB:Cvel_16008"/>
<organism evidence="10">
    <name type="scientific">Chromera velia CCMP2878</name>
    <dbReference type="NCBI Taxonomy" id="1169474"/>
    <lineage>
        <taxon>Eukaryota</taxon>
        <taxon>Sar</taxon>
        <taxon>Alveolata</taxon>
        <taxon>Colpodellida</taxon>
        <taxon>Chromeraceae</taxon>
        <taxon>Chromera</taxon>
    </lineage>
</organism>
<dbReference type="GO" id="GO:0035999">
    <property type="term" value="P:tetrahydrofolate interconversion"/>
    <property type="evidence" value="ECO:0007669"/>
    <property type="project" value="TreeGrafter"/>
</dbReference>
<evidence type="ECO:0000256" key="7">
    <source>
        <dbReference type="ARBA" id="ARBA00023268"/>
    </source>
</evidence>
<evidence type="ECO:0000256" key="4">
    <source>
        <dbReference type="ARBA" id="ARBA00022801"/>
    </source>
</evidence>
<comment type="pathway">
    <text evidence="1">One-carbon metabolism; tetrahydrofolate interconversion.</text>
</comment>
<keyword evidence="3" id="KW-0554">One-carbon metabolism</keyword>
<dbReference type="PRINTS" id="PR00085">
    <property type="entry name" value="THFDHDRGNASE"/>
</dbReference>
<dbReference type="GO" id="GO:0004477">
    <property type="term" value="F:methenyltetrahydrofolate cyclohydrolase activity"/>
    <property type="evidence" value="ECO:0007669"/>
    <property type="project" value="TreeGrafter"/>
</dbReference>
<accession>A0A0G4FB29</accession>
<evidence type="ECO:0000256" key="1">
    <source>
        <dbReference type="ARBA" id="ARBA00004777"/>
    </source>
</evidence>
<dbReference type="Pfam" id="PF00763">
    <property type="entry name" value="THF_DHG_CYH"/>
    <property type="match status" value="1"/>
</dbReference>
<dbReference type="PROSITE" id="PS00767">
    <property type="entry name" value="THF_DHG_CYH_2"/>
    <property type="match status" value="1"/>
</dbReference>
<dbReference type="Pfam" id="PF02882">
    <property type="entry name" value="THF_DHG_CYH_C"/>
    <property type="match status" value="1"/>
</dbReference>
<keyword evidence="6" id="KW-0560">Oxidoreductase</keyword>
<proteinExistence type="inferred from homology"/>
<dbReference type="Gene3D" id="3.40.50.720">
    <property type="entry name" value="NAD(P)-binding Rossmann-like Domain"/>
    <property type="match status" value="1"/>
</dbReference>
<keyword evidence="5" id="KW-0521">NADP</keyword>
<dbReference type="GO" id="GO:0005829">
    <property type="term" value="C:cytosol"/>
    <property type="evidence" value="ECO:0007669"/>
    <property type="project" value="TreeGrafter"/>
</dbReference>
<dbReference type="PhylomeDB" id="A0A0G4FB29"/>
<sequence>MADPKIIDGKAIAQTIRTEIKEQVDKIIGEHGAEQKPKLAVVLVGDRKDSATYVGMKEKACAECGIESVLIRMPAEVTQEDVQAKVKELNADDSVDGILVQLPLPSHMKEKEVVQFIDAGKDVDGLHPLNMGHLALRDHNPLFKPCTAQGCVELLKRSGVDLNGKDVTVVGRSNIVGMPVSLLLQKENATVTMCHSRTKDLPGKCRQADIVVAAIGKTQFVKGNWMEEGAIMIDVGINSIEDKSKKSGYRLVGDCDYDTCKEKCSLITPVPGGVGPMTVAILMENTLKGRLHKLGKI</sequence>
<dbReference type="InterPro" id="IPR020631">
    <property type="entry name" value="THF_DH/CycHdrlase_NAD-bd_dom"/>
</dbReference>
<comment type="subunit">
    <text evidence="2">Homodimer.</text>
</comment>
<keyword evidence="4" id="KW-0378">Hydrolase</keyword>
<dbReference type="PANTHER" id="PTHR48099:SF5">
    <property type="entry name" value="C-1-TETRAHYDROFOLATE SYNTHASE, CYTOPLASMIC"/>
    <property type="match status" value="1"/>
</dbReference>
<dbReference type="InterPro" id="IPR036291">
    <property type="entry name" value="NAD(P)-bd_dom_sf"/>
</dbReference>
<evidence type="ECO:0000256" key="5">
    <source>
        <dbReference type="ARBA" id="ARBA00022857"/>
    </source>
</evidence>
<dbReference type="PANTHER" id="PTHR48099">
    <property type="entry name" value="C-1-TETRAHYDROFOLATE SYNTHASE, CYTOPLASMIC-RELATED"/>
    <property type="match status" value="1"/>
</dbReference>
<dbReference type="SUPFAM" id="SSF51735">
    <property type="entry name" value="NAD(P)-binding Rossmann-fold domains"/>
    <property type="match status" value="1"/>
</dbReference>
<name>A0A0G4FB29_9ALVE</name>
<reference evidence="10" key="1">
    <citation type="submission" date="2014-11" db="EMBL/GenBank/DDBJ databases">
        <authorList>
            <person name="Otto D Thomas"/>
            <person name="Naeem Raeece"/>
        </authorList>
    </citation>
    <scope>NUCLEOTIDE SEQUENCE</scope>
</reference>
<dbReference type="HAMAP" id="MF_01576">
    <property type="entry name" value="THF_DHG_CYH"/>
    <property type="match status" value="1"/>
</dbReference>
<keyword evidence="7" id="KW-0511">Multifunctional enzyme</keyword>
<protein>
    <submittedName>
        <fullName evidence="10">Uncharacterized protein</fullName>
    </submittedName>
</protein>
<dbReference type="CDD" id="cd01080">
    <property type="entry name" value="NAD_bind_m-THF_DH_Cyclohyd"/>
    <property type="match status" value="1"/>
</dbReference>
<dbReference type="InterPro" id="IPR020630">
    <property type="entry name" value="THF_DH/CycHdrlase_cat_dom"/>
</dbReference>
<feature type="domain" description="Tetrahydrofolate dehydrogenase/cyclohydrolase NAD(P)-binding" evidence="9">
    <location>
        <begin position="145"/>
        <end position="288"/>
    </location>
</feature>
<feature type="domain" description="Tetrahydrofolate dehydrogenase/cyclohydrolase catalytic" evidence="8">
    <location>
        <begin position="7"/>
        <end position="124"/>
    </location>
</feature>
<dbReference type="InterPro" id="IPR020867">
    <property type="entry name" value="THF_DH/CycHdrlase_CS"/>
</dbReference>
<evidence type="ECO:0000256" key="6">
    <source>
        <dbReference type="ARBA" id="ARBA00023002"/>
    </source>
</evidence>
<dbReference type="InterPro" id="IPR046346">
    <property type="entry name" value="Aminoacid_DH-like_N_sf"/>
</dbReference>
<dbReference type="Gene3D" id="3.40.50.10860">
    <property type="entry name" value="Leucine Dehydrogenase, chain A, domain 1"/>
    <property type="match status" value="1"/>
</dbReference>
<dbReference type="InterPro" id="IPR000672">
    <property type="entry name" value="THF_DH/CycHdrlase"/>
</dbReference>
<dbReference type="FunFam" id="3.40.50.720:FF:000006">
    <property type="entry name" value="Bifunctional protein FolD"/>
    <property type="match status" value="1"/>
</dbReference>
<evidence type="ECO:0000256" key="2">
    <source>
        <dbReference type="ARBA" id="ARBA00011738"/>
    </source>
</evidence>
<dbReference type="EMBL" id="CDMZ01000237">
    <property type="protein sequence ID" value="CEM09843.1"/>
    <property type="molecule type" value="Genomic_DNA"/>
</dbReference>
<dbReference type="AlphaFoldDB" id="A0A0G4FB29"/>
<dbReference type="GO" id="GO:0004488">
    <property type="term" value="F:methylenetetrahydrofolate dehydrogenase (NADP+) activity"/>
    <property type="evidence" value="ECO:0007669"/>
    <property type="project" value="InterPro"/>
</dbReference>
<evidence type="ECO:0000259" key="9">
    <source>
        <dbReference type="Pfam" id="PF02882"/>
    </source>
</evidence>
<evidence type="ECO:0000256" key="3">
    <source>
        <dbReference type="ARBA" id="ARBA00022563"/>
    </source>
</evidence>
<dbReference type="FunFam" id="3.40.50.10860:FF:000005">
    <property type="entry name" value="C-1-tetrahydrofolate synthase, cytoplasmic, putative"/>
    <property type="match status" value="1"/>
</dbReference>
<gene>
    <name evidence="10" type="ORF">Cvel_16008</name>
</gene>
<evidence type="ECO:0000313" key="10">
    <source>
        <dbReference type="EMBL" id="CEM09843.1"/>
    </source>
</evidence>